<dbReference type="SMR" id="Q2LSH4"/>
<feature type="domain" description="Transposase IS110-like N-terminal" evidence="1">
    <location>
        <begin position="11"/>
        <end position="155"/>
    </location>
</feature>
<dbReference type="DNASU" id="3882340"/>
<accession>Q2LSH4</accession>
<dbReference type="EMBL" id="CP000252">
    <property type="protein sequence ID" value="ABC77038.1"/>
    <property type="molecule type" value="Genomic_DNA"/>
</dbReference>
<dbReference type="KEGG" id="sat:SYN_00113"/>
<keyword evidence="3" id="KW-1185">Reference proteome</keyword>
<dbReference type="PANTHER" id="PTHR33055">
    <property type="entry name" value="TRANSPOSASE FOR INSERTION SEQUENCE ELEMENT IS1111A"/>
    <property type="match status" value="1"/>
</dbReference>
<organism evidence="2 3">
    <name type="scientific">Syntrophus aciditrophicus (strain SB)</name>
    <dbReference type="NCBI Taxonomy" id="56780"/>
    <lineage>
        <taxon>Bacteria</taxon>
        <taxon>Pseudomonadati</taxon>
        <taxon>Thermodesulfobacteriota</taxon>
        <taxon>Syntrophia</taxon>
        <taxon>Syntrophales</taxon>
        <taxon>Syntrophaceae</taxon>
        <taxon>Syntrophus</taxon>
    </lineage>
</organism>
<dbReference type="GO" id="GO:0003677">
    <property type="term" value="F:DNA binding"/>
    <property type="evidence" value="ECO:0007669"/>
    <property type="project" value="InterPro"/>
</dbReference>
<sequence>MCFIMSLSAVLGIDLAKQKFDAALLVDGKTKHKTCKNSGEGFEALTLWLTKQEVEKVHVCLEATGSCGDDLAIYLHEAGHIVSIVNPARIKGFAQSELIRTKTDKMDAALIARFCLAMKPKEWIPPLPEIRTLKALVRRVDSLVDMRSQEKNRLSTSHESVSSLIKDHIAYLDQEIEKTRKQIAGLSQDGGTGR</sequence>
<gene>
    <name evidence="2" type="ORF">SYN_00113</name>
</gene>
<dbReference type="InParanoid" id="Q2LSH4"/>
<reference evidence="2 3" key="1">
    <citation type="journal article" date="2007" name="Proc. Natl. Acad. Sci. U.S.A.">
        <title>The genome of Syntrophus aciditrophicus: life at the thermodynamic limit of microbial growth.</title>
        <authorList>
            <person name="McInerney M.J."/>
            <person name="Rohlin L."/>
            <person name="Mouttaki H."/>
            <person name="Kim U."/>
            <person name="Krupp R.S."/>
            <person name="Rios-Hernandez L."/>
            <person name="Sieber J."/>
            <person name="Struchtemeyer C.G."/>
            <person name="Bhattacharyya A."/>
            <person name="Campbell J.W."/>
            <person name="Gunsalus R.P."/>
        </authorList>
    </citation>
    <scope>NUCLEOTIDE SEQUENCE [LARGE SCALE GENOMIC DNA]</scope>
    <source>
        <strain evidence="2 3">SB</strain>
    </source>
</reference>
<dbReference type="PANTHER" id="PTHR33055:SF3">
    <property type="entry name" value="PUTATIVE TRANSPOSASE FOR IS117-RELATED"/>
    <property type="match status" value="1"/>
</dbReference>
<proteinExistence type="predicted"/>
<dbReference type="InterPro" id="IPR002525">
    <property type="entry name" value="Transp_IS110-like_N"/>
</dbReference>
<dbReference type="HOGENOM" id="CLU_036902_5_4_7"/>
<name>Q2LSH4_SYNAS</name>
<dbReference type="Proteomes" id="UP000001933">
    <property type="component" value="Chromosome"/>
</dbReference>
<dbReference type="Pfam" id="PF01548">
    <property type="entry name" value="DEDD_Tnp_IS110"/>
    <property type="match status" value="1"/>
</dbReference>
<dbReference type="GO" id="GO:0006313">
    <property type="term" value="P:DNA transposition"/>
    <property type="evidence" value="ECO:0007669"/>
    <property type="project" value="InterPro"/>
</dbReference>
<dbReference type="AlphaFoldDB" id="Q2LSH4"/>
<evidence type="ECO:0000313" key="2">
    <source>
        <dbReference type="EMBL" id="ABC77038.1"/>
    </source>
</evidence>
<protein>
    <submittedName>
        <fullName evidence="2">IS111A/IS1328/IS1533 family of transposase</fullName>
    </submittedName>
</protein>
<evidence type="ECO:0000313" key="3">
    <source>
        <dbReference type="Proteomes" id="UP000001933"/>
    </source>
</evidence>
<dbReference type="eggNOG" id="COG3547">
    <property type="taxonomic scope" value="Bacteria"/>
</dbReference>
<dbReference type="GO" id="GO:0004803">
    <property type="term" value="F:transposase activity"/>
    <property type="evidence" value="ECO:0007669"/>
    <property type="project" value="InterPro"/>
</dbReference>
<dbReference type="InterPro" id="IPR047650">
    <property type="entry name" value="Transpos_IS110"/>
</dbReference>
<evidence type="ECO:0000259" key="1">
    <source>
        <dbReference type="Pfam" id="PF01548"/>
    </source>
</evidence>